<feature type="domain" description="N-acetyltransferase" evidence="1">
    <location>
        <begin position="29"/>
        <end position="222"/>
    </location>
</feature>
<dbReference type="InterPro" id="IPR000182">
    <property type="entry name" value="GNAT_dom"/>
</dbReference>
<evidence type="ECO:0000313" key="3">
    <source>
        <dbReference type="Proteomes" id="UP000266673"/>
    </source>
</evidence>
<evidence type="ECO:0000259" key="1">
    <source>
        <dbReference type="PROSITE" id="PS51186"/>
    </source>
</evidence>
<evidence type="ECO:0000313" key="2">
    <source>
        <dbReference type="EMBL" id="RIB07330.1"/>
    </source>
</evidence>
<accession>A0A397UAK2</accession>
<dbReference type="Pfam" id="PF13302">
    <property type="entry name" value="Acetyltransf_3"/>
    <property type="match status" value="1"/>
</dbReference>
<dbReference type="OrthoDB" id="630895at2759"/>
<dbReference type="AlphaFoldDB" id="A0A397UAK2"/>
<keyword evidence="3" id="KW-1185">Reference proteome</keyword>
<dbReference type="GO" id="GO:0016747">
    <property type="term" value="F:acyltransferase activity, transferring groups other than amino-acyl groups"/>
    <property type="evidence" value="ECO:0007669"/>
    <property type="project" value="InterPro"/>
</dbReference>
<comment type="caution">
    <text evidence="2">The sequence shown here is derived from an EMBL/GenBank/DDBJ whole genome shotgun (WGS) entry which is preliminary data.</text>
</comment>
<dbReference type="Gene3D" id="3.40.630.30">
    <property type="match status" value="1"/>
</dbReference>
<dbReference type="PROSITE" id="PS51186">
    <property type="entry name" value="GNAT"/>
    <property type="match status" value="1"/>
</dbReference>
<name>A0A397UAK2_9GLOM</name>
<dbReference type="Proteomes" id="UP000266673">
    <property type="component" value="Unassembled WGS sequence"/>
</dbReference>
<dbReference type="PANTHER" id="PTHR43792:SF10">
    <property type="entry name" value="N-ACETYLTRANSFERASE DOMAIN-CONTAINING PROTEIN"/>
    <property type="match status" value="1"/>
</dbReference>
<gene>
    <name evidence="2" type="ORF">C2G38_2214717</name>
</gene>
<dbReference type="SUPFAM" id="SSF55729">
    <property type="entry name" value="Acyl-CoA N-acyltransferases (Nat)"/>
    <property type="match status" value="1"/>
</dbReference>
<sequence length="265" mass="30924">MTSSIFTFSERVSVYLSGVDKNNDEWSAREFRPSDKSNYEALLANENVMKYLYQEKPLVDKEFEDKISVYQMGQPQGALTILDKHSNFIGFIISKPEEKEGRSEIAYALSSEYWNKGIGQSVLSKIVEVWGPELCSIGLGEGLDKQNEQYQNIQKKFQCFKGKELEQFRATVRPINVSSCNILEKVGFELVQADISINFEDKVYELPSLDNENSLKYCKKLEYFINDLYLKEKIEAGKLYSIENYEKFTFCKNDRIRFCYRKKYK</sequence>
<organism evidence="2 3">
    <name type="scientific">Gigaspora rosea</name>
    <dbReference type="NCBI Taxonomy" id="44941"/>
    <lineage>
        <taxon>Eukaryota</taxon>
        <taxon>Fungi</taxon>
        <taxon>Fungi incertae sedis</taxon>
        <taxon>Mucoromycota</taxon>
        <taxon>Glomeromycotina</taxon>
        <taxon>Glomeromycetes</taxon>
        <taxon>Diversisporales</taxon>
        <taxon>Gigasporaceae</taxon>
        <taxon>Gigaspora</taxon>
    </lineage>
</organism>
<protein>
    <submittedName>
        <fullName evidence="2">GNAT domain-containing protein</fullName>
    </submittedName>
</protein>
<dbReference type="EMBL" id="QKWP01001672">
    <property type="protein sequence ID" value="RIB07330.1"/>
    <property type="molecule type" value="Genomic_DNA"/>
</dbReference>
<dbReference type="InterPro" id="IPR016181">
    <property type="entry name" value="Acyl_CoA_acyltransferase"/>
</dbReference>
<dbReference type="InterPro" id="IPR051531">
    <property type="entry name" value="N-acetyltransferase"/>
</dbReference>
<dbReference type="PANTHER" id="PTHR43792">
    <property type="entry name" value="GNAT FAMILY, PUTATIVE (AFU_ORTHOLOGUE AFUA_3G00765)-RELATED-RELATED"/>
    <property type="match status" value="1"/>
</dbReference>
<proteinExistence type="predicted"/>
<reference evidence="2 3" key="1">
    <citation type="submission" date="2018-06" db="EMBL/GenBank/DDBJ databases">
        <title>Comparative genomics reveals the genomic features of Rhizophagus irregularis, R. cerebriforme, R. diaphanum and Gigaspora rosea, and their symbiotic lifestyle signature.</title>
        <authorList>
            <person name="Morin E."/>
            <person name="San Clemente H."/>
            <person name="Chen E.C.H."/>
            <person name="De La Providencia I."/>
            <person name="Hainaut M."/>
            <person name="Kuo A."/>
            <person name="Kohler A."/>
            <person name="Murat C."/>
            <person name="Tang N."/>
            <person name="Roy S."/>
            <person name="Loubradou J."/>
            <person name="Henrissat B."/>
            <person name="Grigoriev I.V."/>
            <person name="Corradi N."/>
            <person name="Roux C."/>
            <person name="Martin F.M."/>
        </authorList>
    </citation>
    <scope>NUCLEOTIDE SEQUENCE [LARGE SCALE GENOMIC DNA]</scope>
    <source>
        <strain evidence="2 3">DAOM 194757</strain>
    </source>
</reference>